<dbReference type="EMBL" id="JBFXLT010000132">
    <property type="protein sequence ID" value="KAL2807714.1"/>
    <property type="molecule type" value="Genomic_DNA"/>
</dbReference>
<dbReference type="PANTHER" id="PTHR15811">
    <property type="entry name" value="MTH938 DOMAIN-CONTAINING PROTEIN"/>
    <property type="match status" value="1"/>
</dbReference>
<evidence type="ECO:0000313" key="2">
    <source>
        <dbReference type="EMBL" id="KAL2807714.1"/>
    </source>
</evidence>
<gene>
    <name evidence="2" type="ORF">BJX63DRAFT_61426</name>
</gene>
<dbReference type="InterPro" id="IPR034096">
    <property type="entry name" value="AAMDC"/>
</dbReference>
<keyword evidence="3" id="KW-1185">Reference proteome</keyword>
<dbReference type="InterPro" id="IPR007523">
    <property type="entry name" value="NDUFAF3/AAMDC"/>
</dbReference>
<reference evidence="2 3" key="1">
    <citation type="submission" date="2024-07" db="EMBL/GenBank/DDBJ databases">
        <title>Section-level genome sequencing and comparative genomics of Aspergillus sections Usti and Cavernicolus.</title>
        <authorList>
            <consortium name="Lawrence Berkeley National Laboratory"/>
            <person name="Nybo J.L."/>
            <person name="Vesth T.C."/>
            <person name="Theobald S."/>
            <person name="Frisvad J.C."/>
            <person name="Larsen T.O."/>
            <person name="Kjaerboelling I."/>
            <person name="Rothschild-Mancinelli K."/>
            <person name="Lyhne E.K."/>
            <person name="Kogle M.E."/>
            <person name="Barry K."/>
            <person name="Clum A."/>
            <person name="Na H."/>
            <person name="Ledsgaard L."/>
            <person name="Lin J."/>
            <person name="Lipzen A."/>
            <person name="Kuo A."/>
            <person name="Riley R."/>
            <person name="Mondo S."/>
            <person name="Labutti K."/>
            <person name="Haridas S."/>
            <person name="Pangalinan J."/>
            <person name="Salamov A.A."/>
            <person name="Simmons B.A."/>
            <person name="Magnuson J.K."/>
            <person name="Chen J."/>
            <person name="Drula E."/>
            <person name="Henrissat B."/>
            <person name="Wiebenga A."/>
            <person name="Lubbers R.J."/>
            <person name="Gomes A.C."/>
            <person name="Makela M.R."/>
            <person name="Stajich J."/>
            <person name="Grigoriev I.V."/>
            <person name="Mortensen U.H."/>
            <person name="De Vries R.P."/>
            <person name="Baker S.E."/>
            <person name="Andersen M.R."/>
        </authorList>
    </citation>
    <scope>NUCLEOTIDE SEQUENCE [LARGE SCALE GENOMIC DNA]</scope>
    <source>
        <strain evidence="2 3">CBS 588.65</strain>
    </source>
</reference>
<sequence>MYKSNASVSDDQARSIGSNCPSPTITHLSWGRMEVEGIGTGKDFKLFPGGGHPWDWSEHGTRHDPGIHPDEIRELLDHGAKVIVLSCGMEMRLKTMPETVQVLKTQGVRVHVEETRAAVEIYNQLAKTEPVGGLFHSTC</sequence>
<dbReference type="Proteomes" id="UP001610334">
    <property type="component" value="Unassembled WGS sequence"/>
</dbReference>
<organism evidence="2 3">
    <name type="scientific">Aspergillus granulosus</name>
    <dbReference type="NCBI Taxonomy" id="176169"/>
    <lineage>
        <taxon>Eukaryota</taxon>
        <taxon>Fungi</taxon>
        <taxon>Dikarya</taxon>
        <taxon>Ascomycota</taxon>
        <taxon>Pezizomycotina</taxon>
        <taxon>Eurotiomycetes</taxon>
        <taxon>Eurotiomycetidae</taxon>
        <taxon>Eurotiales</taxon>
        <taxon>Aspergillaceae</taxon>
        <taxon>Aspergillus</taxon>
        <taxon>Aspergillus subgen. Nidulantes</taxon>
    </lineage>
</organism>
<accession>A0ABR4GWX7</accession>
<dbReference type="PANTHER" id="PTHR15811:SF5">
    <property type="entry name" value="MTH938 DOMAIN-CONTAINING PROTEIN"/>
    <property type="match status" value="1"/>
</dbReference>
<name>A0ABR4GWX7_9EURO</name>
<dbReference type="Pfam" id="PF04430">
    <property type="entry name" value="DUF498"/>
    <property type="match status" value="1"/>
</dbReference>
<evidence type="ECO:0000313" key="3">
    <source>
        <dbReference type="Proteomes" id="UP001610334"/>
    </source>
</evidence>
<dbReference type="CDD" id="cd05126">
    <property type="entry name" value="Mth938"/>
    <property type="match status" value="1"/>
</dbReference>
<dbReference type="SUPFAM" id="SSF64076">
    <property type="entry name" value="MTH938-like"/>
    <property type="match status" value="1"/>
</dbReference>
<dbReference type="Gene3D" id="3.40.1230.10">
    <property type="entry name" value="MTH938-like"/>
    <property type="match status" value="1"/>
</dbReference>
<proteinExistence type="predicted"/>
<comment type="caution">
    <text evidence="2">The sequence shown here is derived from an EMBL/GenBank/DDBJ whole genome shotgun (WGS) entry which is preliminary data.</text>
</comment>
<dbReference type="InterPro" id="IPR036748">
    <property type="entry name" value="MTH938-like_sf"/>
</dbReference>
<evidence type="ECO:0000256" key="1">
    <source>
        <dbReference type="SAM" id="MobiDB-lite"/>
    </source>
</evidence>
<protein>
    <submittedName>
        <fullName evidence="2">Mth938 domain-containing protein</fullName>
    </submittedName>
</protein>
<feature type="region of interest" description="Disordered" evidence="1">
    <location>
        <begin position="1"/>
        <end position="21"/>
    </location>
</feature>